<name>A0A0F9WAN6_9ZZZZ</name>
<organism evidence="1">
    <name type="scientific">marine sediment metagenome</name>
    <dbReference type="NCBI Taxonomy" id="412755"/>
    <lineage>
        <taxon>unclassified sequences</taxon>
        <taxon>metagenomes</taxon>
        <taxon>ecological metagenomes</taxon>
    </lineage>
</organism>
<comment type="caution">
    <text evidence="1">The sequence shown here is derived from an EMBL/GenBank/DDBJ whole genome shotgun (WGS) entry which is preliminary data.</text>
</comment>
<reference evidence="1" key="1">
    <citation type="journal article" date="2015" name="Nature">
        <title>Complex archaea that bridge the gap between prokaryotes and eukaryotes.</title>
        <authorList>
            <person name="Spang A."/>
            <person name="Saw J.H."/>
            <person name="Jorgensen S.L."/>
            <person name="Zaremba-Niedzwiedzka K."/>
            <person name="Martijn J."/>
            <person name="Lind A.E."/>
            <person name="van Eijk R."/>
            <person name="Schleper C."/>
            <person name="Guy L."/>
            <person name="Ettema T.J."/>
        </authorList>
    </citation>
    <scope>NUCLEOTIDE SEQUENCE</scope>
</reference>
<accession>A0A0F9WAN6</accession>
<sequence length="72" mass="8111">MAEKHDRHHDHCEHDLAHCGKCDLAYCVKCSKEWGAECKLAHSPYWYTPTGIPLTGTPTDIPNTTYTCVHAN</sequence>
<gene>
    <name evidence="1" type="ORF">LCGC14_0382120</name>
</gene>
<dbReference type="EMBL" id="LAZR01000313">
    <property type="protein sequence ID" value="KKN75213.1"/>
    <property type="molecule type" value="Genomic_DNA"/>
</dbReference>
<proteinExistence type="predicted"/>
<protein>
    <submittedName>
        <fullName evidence="1">Uncharacterized protein</fullName>
    </submittedName>
</protein>
<evidence type="ECO:0000313" key="1">
    <source>
        <dbReference type="EMBL" id="KKN75213.1"/>
    </source>
</evidence>
<dbReference type="AlphaFoldDB" id="A0A0F9WAN6"/>